<keyword evidence="9 13" id="KW-1133">Transmembrane helix</keyword>
<reference evidence="16" key="1">
    <citation type="submission" date="2022-03" db="EMBL/GenBank/DDBJ databases">
        <title>Identification of a novel bacterium isolated from mangrove sediments.</title>
        <authorList>
            <person name="Pan X."/>
        </authorList>
    </citation>
    <scope>NUCLEOTIDE SEQUENCE</scope>
    <source>
        <strain evidence="16">B2580</strain>
    </source>
</reference>
<dbReference type="PROSITE" id="PS50283">
    <property type="entry name" value="NA_SOLUT_SYMP_3"/>
    <property type="match status" value="1"/>
</dbReference>
<keyword evidence="6" id="KW-0808">Transferase</keyword>
<dbReference type="InterPro" id="IPR038377">
    <property type="entry name" value="Na/Glc_symporter_sf"/>
</dbReference>
<feature type="domain" description="Histidine kinase" evidence="14">
    <location>
        <begin position="782"/>
        <end position="999"/>
    </location>
</feature>
<feature type="transmembrane region" description="Helical" evidence="13">
    <location>
        <begin position="310"/>
        <end position="335"/>
    </location>
</feature>
<evidence type="ECO:0000256" key="2">
    <source>
        <dbReference type="ARBA" id="ARBA00004141"/>
    </source>
</evidence>
<dbReference type="Pfam" id="PF02518">
    <property type="entry name" value="HATPase_c"/>
    <property type="match status" value="1"/>
</dbReference>
<comment type="similarity">
    <text evidence="3">Belongs to the sodium:solute symporter (SSF) (TC 2.A.21) family.</text>
</comment>
<feature type="transmembrane region" description="Helical" evidence="13">
    <location>
        <begin position="429"/>
        <end position="452"/>
    </location>
</feature>
<comment type="subcellular location">
    <subcellularLocation>
        <location evidence="2">Membrane</location>
        <topology evidence="2">Multi-pass membrane protein</topology>
    </subcellularLocation>
</comment>
<dbReference type="InterPro" id="IPR004358">
    <property type="entry name" value="Sig_transdc_His_kin-like_C"/>
</dbReference>
<dbReference type="SUPFAM" id="SSF52172">
    <property type="entry name" value="CheY-like"/>
    <property type="match status" value="1"/>
</dbReference>
<dbReference type="InterPro" id="IPR035965">
    <property type="entry name" value="PAS-like_dom_sf"/>
</dbReference>
<proteinExistence type="inferred from homology"/>
<keyword evidence="12" id="KW-0175">Coiled coil</keyword>
<feature type="domain" description="Response regulatory" evidence="15">
    <location>
        <begin position="1018"/>
        <end position="1127"/>
    </location>
</feature>
<sequence>MLNDTIITAVVMVYLLVLIYAGWRSNRGGQWGITRRAVVYGLSLATLSTAWTFFGAVGDASKGSWLFLSNAFGPIIAATLGYPAWIKIVRLAKLENSGSIADFMAARFGKSRLVGVTVAVVASLAALPYVALQVLVLKEVWQFAIGVPDFGLFQTMVLVATLIGLAIVFGARQPSLTHQNRGFVAMIALESSVKIAAIVTAAAACLYLLERDGPGIAIAVSSIPSPHVMLELPFGTLLILCTVTTFTLPRQFHLSFVTVEKVEDARRGVWLFPAYFALWAIATLVIANSIKGGLLVPDAPRSLQTLAIPLEHGMTLVAFAVFLGGLSAGAAMVIVELTAISAMVSNEIVLPMLSTTGHNGQGGKGAGQRVVLVRRVSIIALGTLAWLFYLLIEQTGNPTQLGVIALAASAQLFPGLIAGIYWKRAHANGVIGGIVAGMSIWALFVVLPVLSARSAPLAGSLWPVPQGLGLELLVLTSLAVNALVVIGLSLAARPRLIDTMQAQRFVHAHKQGRTDNLREFNATVGDLRDLLSQFVGDDEARKALLNFRAGTGHTSFDDLAPITPAMAIMAEHVLAGAIGTTSARSVVAMALAVGNQDRDDVRQLLDEAGHAVTFSRDILQLTLDGLSHAVGVVDSDLRLVAWNRNFLELLAIPADGIHVGQSVLQPASVTGRDVLSDDVSAELAAKTDCVMRRRSFRHEFAAGGGHVIQFTGTPIADENFVLTFADITEIREAERVLAQGKEELEDRVEERTRELTKVNRDLEQATDLAERATRAQRRFVAAASHDLVQPLHAARIFIGNVLAEKDAQHTADEKTVLALSHADHAIEAAHRMLRALLSLSQLELGAVRPHREAFEVSSLLSSLVTEFESQADTKGVELVCLPTTAWIRTDRDLLRSVLQNLLVNAIRYTRQGRVVLAARRSGDDVRIEVRDSGIGMAPDQIAAAFGEFERLSEGQRLAEGSGLGLAIVARIAQALDLEVKVHSRPDRGSVFSIRVPRAEPERKRRHVQHTMVDLSGLRVLCIDDEPDILVGTEALIRRWGGEVISAPDAESALGLNGEWDVVLADYGLGQGMNGLELLDLLAGRARVRVLVTAASEEELGGALNAGISVMTKPVSPLLLQEFLISCSGQGECNTQGYRVSANS</sequence>
<feature type="transmembrane region" description="Helical" evidence="13">
    <location>
        <begin position="6"/>
        <end position="25"/>
    </location>
</feature>
<feature type="transmembrane region" description="Helical" evidence="13">
    <location>
        <begin position="472"/>
        <end position="492"/>
    </location>
</feature>
<dbReference type="InterPro" id="IPR036890">
    <property type="entry name" value="HATPase_C_sf"/>
</dbReference>
<dbReference type="RefSeq" id="WP_243995588.1">
    <property type="nucleotide sequence ID" value="NZ_JALHLE010000029.1"/>
</dbReference>
<evidence type="ECO:0000313" key="16">
    <source>
        <dbReference type="EMBL" id="MCJ2180193.1"/>
    </source>
</evidence>
<comment type="caution">
    <text evidence="16">The sequence shown here is derived from an EMBL/GenBank/DDBJ whole genome shotgun (WGS) entry which is preliminary data.</text>
</comment>
<evidence type="ECO:0000256" key="12">
    <source>
        <dbReference type="SAM" id="Coils"/>
    </source>
</evidence>
<evidence type="ECO:0000256" key="1">
    <source>
        <dbReference type="ARBA" id="ARBA00000085"/>
    </source>
</evidence>
<evidence type="ECO:0000256" key="13">
    <source>
        <dbReference type="SAM" id="Phobius"/>
    </source>
</evidence>
<keyword evidence="5 11" id="KW-0597">Phosphoprotein</keyword>
<evidence type="ECO:0000259" key="14">
    <source>
        <dbReference type="PROSITE" id="PS50109"/>
    </source>
</evidence>
<gene>
    <name evidence="16" type="ORF">MTR64_16600</name>
</gene>
<keyword evidence="10 13" id="KW-0472">Membrane</keyword>
<dbReference type="Pfam" id="PF12860">
    <property type="entry name" value="PAS_7"/>
    <property type="match status" value="1"/>
</dbReference>
<dbReference type="Gene3D" id="1.10.287.130">
    <property type="match status" value="1"/>
</dbReference>
<evidence type="ECO:0000256" key="8">
    <source>
        <dbReference type="ARBA" id="ARBA00022777"/>
    </source>
</evidence>
<accession>A0ABT0B5A3</accession>
<dbReference type="PRINTS" id="PR00344">
    <property type="entry name" value="BCTRLSENSOR"/>
</dbReference>
<dbReference type="PROSITE" id="PS50109">
    <property type="entry name" value="HIS_KIN"/>
    <property type="match status" value="1"/>
</dbReference>
<dbReference type="SUPFAM" id="SSF47384">
    <property type="entry name" value="Homodimeric domain of signal transducing histidine kinase"/>
    <property type="match status" value="1"/>
</dbReference>
<feature type="coiled-coil region" evidence="12">
    <location>
        <begin position="730"/>
        <end position="775"/>
    </location>
</feature>
<feature type="transmembrane region" description="Helical" evidence="13">
    <location>
        <begin position="229"/>
        <end position="248"/>
    </location>
</feature>
<dbReference type="InterPro" id="IPR005467">
    <property type="entry name" value="His_kinase_dom"/>
</dbReference>
<feature type="transmembrane region" description="Helical" evidence="13">
    <location>
        <begin position="152"/>
        <end position="171"/>
    </location>
</feature>
<dbReference type="SMART" id="SM00387">
    <property type="entry name" value="HATPase_c"/>
    <property type="match status" value="1"/>
</dbReference>
<keyword evidence="8 16" id="KW-0418">Kinase</keyword>
<dbReference type="SMART" id="SM00448">
    <property type="entry name" value="REC"/>
    <property type="match status" value="1"/>
</dbReference>
<dbReference type="InterPro" id="IPR003661">
    <property type="entry name" value="HisK_dim/P_dom"/>
</dbReference>
<dbReference type="PROSITE" id="PS50110">
    <property type="entry name" value="RESPONSE_REGULATORY"/>
    <property type="match status" value="1"/>
</dbReference>
<feature type="modified residue" description="4-aspartylphosphate" evidence="11">
    <location>
        <position position="1065"/>
    </location>
</feature>
<dbReference type="InterPro" id="IPR001789">
    <property type="entry name" value="Sig_transdc_resp-reg_receiver"/>
</dbReference>
<evidence type="ECO:0000256" key="11">
    <source>
        <dbReference type="PROSITE-ProRule" id="PRU00169"/>
    </source>
</evidence>
<dbReference type="InterPro" id="IPR011006">
    <property type="entry name" value="CheY-like_superfamily"/>
</dbReference>
<dbReference type="InterPro" id="IPR003594">
    <property type="entry name" value="HATPase_dom"/>
</dbReference>
<evidence type="ECO:0000256" key="9">
    <source>
        <dbReference type="ARBA" id="ARBA00022989"/>
    </source>
</evidence>
<keyword evidence="17" id="KW-1185">Reference proteome</keyword>
<feature type="transmembrane region" description="Helical" evidence="13">
    <location>
        <begin position="404"/>
        <end position="422"/>
    </location>
</feature>
<feature type="transmembrane region" description="Helical" evidence="13">
    <location>
        <begin position="113"/>
        <end position="132"/>
    </location>
</feature>
<feature type="transmembrane region" description="Helical" evidence="13">
    <location>
        <begin position="64"/>
        <end position="85"/>
    </location>
</feature>
<feature type="transmembrane region" description="Helical" evidence="13">
    <location>
        <begin position="183"/>
        <end position="209"/>
    </location>
</feature>
<evidence type="ECO:0000259" key="15">
    <source>
        <dbReference type="PROSITE" id="PS50110"/>
    </source>
</evidence>
<dbReference type="Gene3D" id="1.20.1730.10">
    <property type="entry name" value="Sodium/glucose cotransporter"/>
    <property type="match status" value="1"/>
</dbReference>
<dbReference type="GO" id="GO:0016301">
    <property type="term" value="F:kinase activity"/>
    <property type="evidence" value="ECO:0007669"/>
    <property type="project" value="UniProtKB-KW"/>
</dbReference>
<evidence type="ECO:0000256" key="10">
    <source>
        <dbReference type="ARBA" id="ARBA00023136"/>
    </source>
</evidence>
<keyword evidence="7 13" id="KW-0812">Transmembrane</keyword>
<dbReference type="PANTHER" id="PTHR43047:SF9">
    <property type="entry name" value="HISTIDINE KINASE"/>
    <property type="match status" value="1"/>
</dbReference>
<feature type="transmembrane region" description="Helical" evidence="13">
    <location>
        <begin position="269"/>
        <end position="290"/>
    </location>
</feature>
<name>A0ABT0B5A3_9SPHN</name>
<feature type="transmembrane region" description="Helical" evidence="13">
    <location>
        <begin position="37"/>
        <end position="58"/>
    </location>
</feature>
<evidence type="ECO:0000256" key="3">
    <source>
        <dbReference type="ARBA" id="ARBA00006434"/>
    </source>
</evidence>
<evidence type="ECO:0000256" key="7">
    <source>
        <dbReference type="ARBA" id="ARBA00022692"/>
    </source>
</evidence>
<dbReference type="CDD" id="cd00082">
    <property type="entry name" value="HisKA"/>
    <property type="match status" value="1"/>
</dbReference>
<organism evidence="16 17">
    <name type="scientific">Novosphingobium album</name>
    <name type="common">ex Hu et al. 2023</name>
    <dbReference type="NCBI Taxonomy" id="2930093"/>
    <lineage>
        <taxon>Bacteria</taxon>
        <taxon>Pseudomonadati</taxon>
        <taxon>Pseudomonadota</taxon>
        <taxon>Alphaproteobacteria</taxon>
        <taxon>Sphingomonadales</taxon>
        <taxon>Sphingomonadaceae</taxon>
        <taxon>Novosphingobium</taxon>
    </lineage>
</organism>
<dbReference type="SUPFAM" id="SSF55874">
    <property type="entry name" value="ATPase domain of HSP90 chaperone/DNA topoisomerase II/histidine kinase"/>
    <property type="match status" value="1"/>
</dbReference>
<dbReference type="Gene3D" id="3.40.50.2300">
    <property type="match status" value="1"/>
</dbReference>
<dbReference type="SUPFAM" id="SSF55785">
    <property type="entry name" value="PYP-like sensor domain (PAS domain)"/>
    <property type="match status" value="1"/>
</dbReference>
<evidence type="ECO:0000256" key="6">
    <source>
        <dbReference type="ARBA" id="ARBA00022679"/>
    </source>
</evidence>
<dbReference type="EC" id="2.7.13.3" evidence="4"/>
<dbReference type="InterPro" id="IPR036097">
    <property type="entry name" value="HisK_dim/P_sf"/>
</dbReference>
<dbReference type="Pfam" id="PF00072">
    <property type="entry name" value="Response_reg"/>
    <property type="match status" value="1"/>
</dbReference>
<dbReference type="Proteomes" id="UP001162880">
    <property type="component" value="Unassembled WGS sequence"/>
</dbReference>
<dbReference type="EMBL" id="JALHLE010000029">
    <property type="protein sequence ID" value="MCJ2180193.1"/>
    <property type="molecule type" value="Genomic_DNA"/>
</dbReference>
<dbReference type="InterPro" id="IPR001734">
    <property type="entry name" value="Na/solute_symporter"/>
</dbReference>
<comment type="catalytic activity">
    <reaction evidence="1">
        <text>ATP + protein L-histidine = ADP + protein N-phospho-L-histidine.</text>
        <dbReference type="EC" id="2.7.13.3"/>
    </reaction>
</comment>
<dbReference type="Gene3D" id="3.30.565.10">
    <property type="entry name" value="Histidine kinase-like ATPase, C-terminal domain"/>
    <property type="match status" value="1"/>
</dbReference>
<evidence type="ECO:0000256" key="5">
    <source>
        <dbReference type="ARBA" id="ARBA00022553"/>
    </source>
</evidence>
<dbReference type="SMART" id="SM00388">
    <property type="entry name" value="HisKA"/>
    <property type="match status" value="1"/>
</dbReference>
<dbReference type="Gene3D" id="3.30.450.20">
    <property type="entry name" value="PAS domain"/>
    <property type="match status" value="1"/>
</dbReference>
<evidence type="ECO:0000313" key="17">
    <source>
        <dbReference type="Proteomes" id="UP001162880"/>
    </source>
</evidence>
<dbReference type="CDD" id="cd00156">
    <property type="entry name" value="REC"/>
    <property type="match status" value="1"/>
</dbReference>
<evidence type="ECO:0000256" key="4">
    <source>
        <dbReference type="ARBA" id="ARBA00012438"/>
    </source>
</evidence>
<protein>
    <recommendedName>
        <fullName evidence="4">histidine kinase</fullName>
        <ecNumber evidence="4">2.7.13.3</ecNumber>
    </recommendedName>
</protein>
<feature type="transmembrane region" description="Helical" evidence="13">
    <location>
        <begin position="372"/>
        <end position="392"/>
    </location>
</feature>
<dbReference type="PANTHER" id="PTHR43047">
    <property type="entry name" value="TWO-COMPONENT HISTIDINE PROTEIN KINASE"/>
    <property type="match status" value="1"/>
</dbReference>